<sequence length="389" mass="43050">MKIGITCYPTHGGSGVVATELGMELAKRGHEVHFISYALPFRLKEFQENVVFHEVQMLSYPLFQYPPYTLALAAKLAEVADENHLDVMHAHYAIPHAVCAYLARQVARSSRFKIVTTLHGTDITLVGGDPLFRPLTRFGIEQSDGVTAVSKYLRQQTQEVFELDRPIEVIPNFVDSAKFTPLGDGSCPKERFARKGERVVLHISNFRVSKRVPDVVRIFAAVRREVPSRLLLVGDGPDRVPARELADELGVSKWIRWLGQLDAVEDVFSVADLFILPSKNESFGLAALEAMSAGVPVIASSAEGLPELIRNGETGYLLSVGDVEGMARRATELLSDAKKHAAMSETSRRVAIENYEVGKIIPMYEEFYGRVLGHPVRVPQPYSPPDALA</sequence>
<dbReference type="PANTHER" id="PTHR45947">
    <property type="entry name" value="SULFOQUINOVOSYL TRANSFERASE SQD2"/>
    <property type="match status" value="1"/>
</dbReference>
<feature type="domain" description="Glycosyl transferase family 1" evidence="1">
    <location>
        <begin position="192"/>
        <end position="349"/>
    </location>
</feature>
<dbReference type="AlphaFoldDB" id="A0A538S868"/>
<proteinExistence type="predicted"/>
<dbReference type="PANTHER" id="PTHR45947:SF3">
    <property type="entry name" value="SULFOQUINOVOSYL TRANSFERASE SQD2"/>
    <property type="match status" value="1"/>
</dbReference>
<evidence type="ECO:0000313" key="4">
    <source>
        <dbReference type="Proteomes" id="UP000316292"/>
    </source>
</evidence>
<dbReference type="NCBIfam" id="TIGR03999">
    <property type="entry name" value="thiol_BshA"/>
    <property type="match status" value="1"/>
</dbReference>
<dbReference type="SUPFAM" id="SSF53756">
    <property type="entry name" value="UDP-Glycosyltransferase/glycogen phosphorylase"/>
    <property type="match status" value="1"/>
</dbReference>
<dbReference type="Proteomes" id="UP000316292">
    <property type="component" value="Unassembled WGS sequence"/>
</dbReference>
<dbReference type="GO" id="GO:0016757">
    <property type="term" value="F:glycosyltransferase activity"/>
    <property type="evidence" value="ECO:0007669"/>
    <property type="project" value="InterPro"/>
</dbReference>
<comment type="caution">
    <text evidence="3">The sequence shown here is derived from an EMBL/GenBank/DDBJ whole genome shotgun (WGS) entry which is preliminary data.</text>
</comment>
<protein>
    <submittedName>
        <fullName evidence="3">N-acetyl-alpha-D-glucosaminyl L-malate synthase BshA</fullName>
    </submittedName>
</protein>
<dbReference type="Pfam" id="PF00534">
    <property type="entry name" value="Glycos_transf_1"/>
    <property type="match status" value="1"/>
</dbReference>
<dbReference type="InterPro" id="IPR028098">
    <property type="entry name" value="Glyco_trans_4-like_N"/>
</dbReference>
<feature type="domain" description="Glycosyltransferase subfamily 4-like N-terminal" evidence="2">
    <location>
        <begin position="12"/>
        <end position="177"/>
    </location>
</feature>
<evidence type="ECO:0000259" key="1">
    <source>
        <dbReference type="Pfam" id="PF00534"/>
    </source>
</evidence>
<gene>
    <name evidence="3" type="primary">bshA</name>
    <name evidence="3" type="ORF">E6K71_09585</name>
</gene>
<dbReference type="InterPro" id="IPR001296">
    <property type="entry name" value="Glyco_trans_1"/>
</dbReference>
<dbReference type="Gene3D" id="3.40.50.2000">
    <property type="entry name" value="Glycogen Phosphorylase B"/>
    <property type="match status" value="2"/>
</dbReference>
<organism evidence="3 4">
    <name type="scientific">Eiseniibacteriota bacterium</name>
    <dbReference type="NCBI Taxonomy" id="2212470"/>
    <lineage>
        <taxon>Bacteria</taxon>
        <taxon>Candidatus Eiseniibacteriota</taxon>
    </lineage>
</organism>
<evidence type="ECO:0000313" key="3">
    <source>
        <dbReference type="EMBL" id="TMQ47582.1"/>
    </source>
</evidence>
<reference evidence="3 4" key="1">
    <citation type="journal article" date="2019" name="Nat. Microbiol.">
        <title>Mediterranean grassland soil C-N compound turnover is dependent on rainfall and depth, and is mediated by genomically divergent microorganisms.</title>
        <authorList>
            <person name="Diamond S."/>
            <person name="Andeer P.F."/>
            <person name="Li Z."/>
            <person name="Crits-Christoph A."/>
            <person name="Burstein D."/>
            <person name="Anantharaman K."/>
            <person name="Lane K.R."/>
            <person name="Thomas B.C."/>
            <person name="Pan C."/>
            <person name="Northen T.R."/>
            <person name="Banfield J.F."/>
        </authorList>
    </citation>
    <scope>NUCLEOTIDE SEQUENCE [LARGE SCALE GENOMIC DNA]</scope>
    <source>
        <strain evidence="3">WS_1</strain>
    </source>
</reference>
<dbReference type="EMBL" id="VBOR01000105">
    <property type="protein sequence ID" value="TMQ47582.1"/>
    <property type="molecule type" value="Genomic_DNA"/>
</dbReference>
<evidence type="ECO:0000259" key="2">
    <source>
        <dbReference type="Pfam" id="PF13439"/>
    </source>
</evidence>
<dbReference type="Pfam" id="PF13439">
    <property type="entry name" value="Glyco_transf_4"/>
    <property type="match status" value="1"/>
</dbReference>
<dbReference type="InterPro" id="IPR050194">
    <property type="entry name" value="Glycosyltransferase_grp1"/>
</dbReference>
<name>A0A538S868_UNCEI</name>
<dbReference type="InterPro" id="IPR023881">
    <property type="entry name" value="Thiol_BshA"/>
</dbReference>
<accession>A0A538S868</accession>
<dbReference type="GO" id="GO:0071793">
    <property type="term" value="P:bacillithiol biosynthetic process"/>
    <property type="evidence" value="ECO:0007669"/>
    <property type="project" value="InterPro"/>
</dbReference>